<dbReference type="PANTHER" id="PTHR44259">
    <property type="entry name" value="OS07G0183000 PROTEIN-RELATED"/>
    <property type="match status" value="1"/>
</dbReference>
<evidence type="ECO:0000313" key="2">
    <source>
        <dbReference type="Proteomes" id="UP000694853"/>
    </source>
</evidence>
<dbReference type="SUPFAM" id="SSF81383">
    <property type="entry name" value="F-box domain"/>
    <property type="match status" value="1"/>
</dbReference>
<dbReference type="Pfam" id="PF03478">
    <property type="entry name" value="Beta-prop_KIB1-4"/>
    <property type="match status" value="1"/>
</dbReference>
<evidence type="ECO:0000259" key="1">
    <source>
        <dbReference type="SMART" id="SM00256"/>
    </source>
</evidence>
<dbReference type="KEGG" id="aprc:113859823"/>
<dbReference type="OrthoDB" id="1436695at2759"/>
<evidence type="ECO:0000313" key="3">
    <source>
        <dbReference type="RefSeq" id="XP_027348304.1"/>
    </source>
</evidence>
<protein>
    <submittedName>
        <fullName evidence="3">F-box protein At2g05970-like</fullName>
    </submittedName>
</protein>
<dbReference type="InterPro" id="IPR001810">
    <property type="entry name" value="F-box_dom"/>
</dbReference>
<gene>
    <name evidence="3" type="primary">LOC113859823</name>
</gene>
<dbReference type="Pfam" id="PF00646">
    <property type="entry name" value="F-box"/>
    <property type="match status" value="1"/>
</dbReference>
<organism evidence="2 3">
    <name type="scientific">Abrus precatorius</name>
    <name type="common">Indian licorice</name>
    <name type="synonym">Glycine abrus</name>
    <dbReference type="NCBI Taxonomy" id="3816"/>
    <lineage>
        <taxon>Eukaryota</taxon>
        <taxon>Viridiplantae</taxon>
        <taxon>Streptophyta</taxon>
        <taxon>Embryophyta</taxon>
        <taxon>Tracheophyta</taxon>
        <taxon>Spermatophyta</taxon>
        <taxon>Magnoliopsida</taxon>
        <taxon>eudicotyledons</taxon>
        <taxon>Gunneridae</taxon>
        <taxon>Pentapetalae</taxon>
        <taxon>rosids</taxon>
        <taxon>fabids</taxon>
        <taxon>Fabales</taxon>
        <taxon>Fabaceae</taxon>
        <taxon>Papilionoideae</taxon>
        <taxon>50 kb inversion clade</taxon>
        <taxon>NPAAA clade</taxon>
        <taxon>indigoferoid/millettioid clade</taxon>
        <taxon>Abreae</taxon>
        <taxon>Abrus</taxon>
    </lineage>
</organism>
<dbReference type="AlphaFoldDB" id="A0A8B8L0Y5"/>
<name>A0A8B8L0Y5_ABRPR</name>
<dbReference type="InterPro" id="IPR036047">
    <property type="entry name" value="F-box-like_dom_sf"/>
</dbReference>
<reference evidence="2" key="1">
    <citation type="journal article" date="2019" name="Toxins">
        <title>Detection of Abrin-Like and Prepropulchellin-Like Toxin Genes and Transcripts Using Whole Genome Sequencing and Full-Length Transcript Sequencing of Abrus precatorius.</title>
        <authorList>
            <person name="Hovde B.T."/>
            <person name="Daligault H.E."/>
            <person name="Hanschen E.R."/>
            <person name="Kunde Y.A."/>
            <person name="Johnson M.B."/>
            <person name="Starkenburg S.R."/>
            <person name="Johnson S.L."/>
        </authorList>
    </citation>
    <scope>NUCLEOTIDE SEQUENCE [LARGE SCALE GENOMIC DNA]</scope>
</reference>
<accession>A0A8B8L0Y5</accession>
<dbReference type="InterPro" id="IPR005174">
    <property type="entry name" value="KIB1-4_b-propeller"/>
</dbReference>
<dbReference type="Proteomes" id="UP000694853">
    <property type="component" value="Unplaced"/>
</dbReference>
<feature type="domain" description="F-box" evidence="1">
    <location>
        <begin position="13"/>
        <end position="51"/>
    </location>
</feature>
<keyword evidence="2" id="KW-1185">Reference proteome</keyword>
<dbReference type="PANTHER" id="PTHR44259:SF114">
    <property type="entry name" value="OS06G0707300 PROTEIN"/>
    <property type="match status" value="1"/>
</dbReference>
<proteinExistence type="predicted"/>
<sequence>MTLIEDSGSWSSLHPDLLEMILQNLSLREYFKCRQICRYWRDAVDNATKRCPPASQFPFLLFPHPSPSDSATVLDLKRDRDNPLHTISIEDWEGQFDVLQSLEGWLMFFKICSAEIINRMISVFLNPISGEKYQFPPLSVGRYFNPLFVKVTFTSRPGSPDFLVAILLTNLRKNPLRQQLAYCKVSDTSWTLIETDRSSCFHEIVMVGLKLYAIDAFKSECLTVFNLGDLNDITCERLVMVDSKLIVKVPRHLDDHNDLLHYCDDLETCWLVRDSEEVLLVICHMNFVTDKDGKYLIHAKGFRIFKLDMSGPRWIELHSLNDRVLLMDSDSIQLMSTKDLDLPGNGVLFCFNNTLSSSFEKRNLGVFSLKDKKTTLIRFNLPSQASGRCLWFSPRP</sequence>
<dbReference type="InterPro" id="IPR050942">
    <property type="entry name" value="F-box_BR-signaling"/>
</dbReference>
<dbReference type="SMART" id="SM00256">
    <property type="entry name" value="FBOX"/>
    <property type="match status" value="1"/>
</dbReference>
<reference evidence="3" key="2">
    <citation type="submission" date="2025-08" db="UniProtKB">
        <authorList>
            <consortium name="RefSeq"/>
        </authorList>
    </citation>
    <scope>IDENTIFICATION</scope>
    <source>
        <tissue evidence="3">Young leaves</tissue>
    </source>
</reference>
<dbReference type="RefSeq" id="XP_027348304.1">
    <property type="nucleotide sequence ID" value="XM_027492503.1"/>
</dbReference>
<dbReference type="GeneID" id="113859823"/>
<dbReference type="Gene3D" id="1.20.1280.50">
    <property type="match status" value="1"/>
</dbReference>